<evidence type="ECO:0000256" key="2">
    <source>
        <dbReference type="ARBA" id="ARBA00022741"/>
    </source>
</evidence>
<comment type="caution">
    <text evidence="5">The sequence shown here is derived from an EMBL/GenBank/DDBJ whole genome shotgun (WGS) entry which is preliminary data.</text>
</comment>
<name>A0A9P1BE76_9DINO</name>
<evidence type="ECO:0000256" key="3">
    <source>
        <dbReference type="ARBA" id="ARBA00022840"/>
    </source>
</evidence>
<keyword evidence="1" id="KW-0813">Transport</keyword>
<reference evidence="5" key="1">
    <citation type="submission" date="2022-10" db="EMBL/GenBank/DDBJ databases">
        <authorList>
            <person name="Chen Y."/>
            <person name="Dougan E. K."/>
            <person name="Chan C."/>
            <person name="Rhodes N."/>
            <person name="Thang M."/>
        </authorList>
    </citation>
    <scope>NUCLEOTIDE SEQUENCE</scope>
</reference>
<evidence type="ECO:0000313" key="6">
    <source>
        <dbReference type="EMBL" id="CAL1125208.1"/>
    </source>
</evidence>
<keyword evidence="3 7" id="KW-0067">ATP-binding</keyword>
<evidence type="ECO:0000259" key="4">
    <source>
        <dbReference type="PROSITE" id="PS50893"/>
    </source>
</evidence>
<dbReference type="GO" id="GO:0016887">
    <property type="term" value="F:ATP hydrolysis activity"/>
    <property type="evidence" value="ECO:0007669"/>
    <property type="project" value="InterPro"/>
</dbReference>
<dbReference type="InterPro" id="IPR003439">
    <property type="entry name" value="ABC_transporter-like_ATP-bd"/>
</dbReference>
<evidence type="ECO:0000313" key="5">
    <source>
        <dbReference type="EMBL" id="CAI3971833.1"/>
    </source>
</evidence>
<dbReference type="PANTHER" id="PTHR24220:SF86">
    <property type="entry name" value="ABC TRANSPORTER ABCH.1"/>
    <property type="match status" value="1"/>
</dbReference>
<dbReference type="Gene3D" id="3.40.50.300">
    <property type="entry name" value="P-loop containing nucleotide triphosphate hydrolases"/>
    <property type="match status" value="1"/>
</dbReference>
<organism evidence="5">
    <name type="scientific">Cladocopium goreaui</name>
    <dbReference type="NCBI Taxonomy" id="2562237"/>
    <lineage>
        <taxon>Eukaryota</taxon>
        <taxon>Sar</taxon>
        <taxon>Alveolata</taxon>
        <taxon>Dinophyceae</taxon>
        <taxon>Suessiales</taxon>
        <taxon>Symbiodiniaceae</taxon>
        <taxon>Cladocopium</taxon>
    </lineage>
</organism>
<accession>A0A9P1BE76</accession>
<dbReference type="EMBL" id="CAMXCT010000001">
    <property type="protein sequence ID" value="CAI3971833.1"/>
    <property type="molecule type" value="Genomic_DNA"/>
</dbReference>
<evidence type="ECO:0000313" key="8">
    <source>
        <dbReference type="Proteomes" id="UP001152797"/>
    </source>
</evidence>
<dbReference type="GO" id="GO:0005524">
    <property type="term" value="F:ATP binding"/>
    <property type="evidence" value="ECO:0007669"/>
    <property type="project" value="UniProtKB-KW"/>
</dbReference>
<feature type="domain" description="ABC transporter" evidence="4">
    <location>
        <begin position="1"/>
        <end position="203"/>
    </location>
</feature>
<proteinExistence type="predicted"/>
<keyword evidence="2" id="KW-0547">Nucleotide-binding</keyword>
<reference evidence="6" key="2">
    <citation type="submission" date="2024-04" db="EMBL/GenBank/DDBJ databases">
        <authorList>
            <person name="Chen Y."/>
            <person name="Shah S."/>
            <person name="Dougan E. K."/>
            <person name="Thang M."/>
            <person name="Chan C."/>
        </authorList>
    </citation>
    <scope>NUCLEOTIDE SEQUENCE [LARGE SCALE GENOMIC DNA]</scope>
</reference>
<evidence type="ECO:0000256" key="1">
    <source>
        <dbReference type="ARBA" id="ARBA00022448"/>
    </source>
</evidence>
<evidence type="ECO:0000313" key="7">
    <source>
        <dbReference type="EMBL" id="CAL4759145.1"/>
    </source>
</evidence>
<dbReference type="CDD" id="cd03255">
    <property type="entry name" value="ABC_MJ0796_LolCDE_FtsE"/>
    <property type="match status" value="1"/>
</dbReference>
<protein>
    <submittedName>
        <fullName evidence="7">Uncharacterized ABC transporter ATP-binding protein TM_0352</fullName>
    </submittedName>
</protein>
<dbReference type="InterPro" id="IPR015854">
    <property type="entry name" value="ABC_transpr_LolD-like"/>
</dbReference>
<dbReference type="Proteomes" id="UP001152797">
    <property type="component" value="Unassembled WGS sequence"/>
</dbReference>
<dbReference type="GO" id="GO:0022857">
    <property type="term" value="F:transmembrane transporter activity"/>
    <property type="evidence" value="ECO:0007669"/>
    <property type="project" value="TreeGrafter"/>
</dbReference>
<dbReference type="EMBL" id="CAMXCT020000001">
    <property type="protein sequence ID" value="CAL1125208.1"/>
    <property type="molecule type" value="Genomic_DNA"/>
</dbReference>
<dbReference type="SMART" id="SM00382">
    <property type="entry name" value="AAA"/>
    <property type="match status" value="1"/>
</dbReference>
<dbReference type="InterPro" id="IPR017911">
    <property type="entry name" value="MacB-like_ATP-bd"/>
</dbReference>
<keyword evidence="8" id="KW-1185">Reference proteome</keyword>
<dbReference type="InterPro" id="IPR017871">
    <property type="entry name" value="ABC_transporter-like_CS"/>
</dbReference>
<dbReference type="PANTHER" id="PTHR24220">
    <property type="entry name" value="IMPORT ATP-BINDING PROTEIN"/>
    <property type="match status" value="1"/>
</dbReference>
<dbReference type="SUPFAM" id="SSF52540">
    <property type="entry name" value="P-loop containing nucleoside triphosphate hydrolases"/>
    <property type="match status" value="1"/>
</dbReference>
<dbReference type="EMBL" id="CAMXCT030000001">
    <property type="protein sequence ID" value="CAL4759145.1"/>
    <property type="molecule type" value="Genomic_DNA"/>
</dbReference>
<sequence>MGPSGSGKSTLLNIMGTLDRPTSGEVFFQGKPLSKMKETDRLRAEQIGFIFQSFLLLPTLSAVQNVQVPMFEGTLPASERQKKAVELLDLVNMQHRANHRPNHLSVGERQRVAIARALANDPVLVLADEPTGNLDSNTGEAILNLFDRLHQERGLTLVVVTHSNEVAERAERVIRISDGHLVEDRRVHRDPVTYSIPLPTMADGLDAAEQQKIIADLAGSSYSPDQLLRKSVVSRHILHLEQLQHPTGPAERVDTWFVAYGNLDDISDKQFLEELMESSSGEDEVGEEGHTLTPEELAARGIDFNEADAEHEGYANGSYRLIKKVEVQGTLHSYWSRTPDSIVIAGQLDPRFNDDKEFPNVWRAMDRAPTGQLELGPAHPYEGTGFYLKITRMEEPEGALFVEAHMVLSEPQAWFDGANLLGAKLPAVVQNRVRATRREFLRASQ</sequence>
<gene>
    <name evidence="5" type="ORF">C1SCF055_LOCUS423</name>
</gene>
<dbReference type="Pfam" id="PF00005">
    <property type="entry name" value="ABC_tran"/>
    <property type="match status" value="1"/>
</dbReference>
<dbReference type="OrthoDB" id="446070at2759"/>
<dbReference type="GO" id="GO:0005886">
    <property type="term" value="C:plasma membrane"/>
    <property type="evidence" value="ECO:0007669"/>
    <property type="project" value="TreeGrafter"/>
</dbReference>
<dbReference type="PROSITE" id="PS00211">
    <property type="entry name" value="ABC_TRANSPORTER_1"/>
    <property type="match status" value="1"/>
</dbReference>
<dbReference type="AlphaFoldDB" id="A0A9P1BE76"/>
<dbReference type="InterPro" id="IPR003593">
    <property type="entry name" value="AAA+_ATPase"/>
</dbReference>
<dbReference type="InterPro" id="IPR027417">
    <property type="entry name" value="P-loop_NTPase"/>
</dbReference>
<dbReference type="PROSITE" id="PS50893">
    <property type="entry name" value="ABC_TRANSPORTER_2"/>
    <property type="match status" value="1"/>
</dbReference>